<accession>I0IB60</accession>
<evidence type="ECO:0000256" key="4">
    <source>
        <dbReference type="ARBA" id="ARBA00012280"/>
    </source>
</evidence>
<dbReference type="eggNOG" id="COG0567">
    <property type="taxonomic scope" value="Bacteria"/>
</dbReference>
<dbReference type="PANTHER" id="PTHR23152">
    <property type="entry name" value="2-OXOGLUTARATE DEHYDROGENASE"/>
    <property type="match status" value="1"/>
</dbReference>
<dbReference type="NCBIfam" id="NF006914">
    <property type="entry name" value="PRK09404.1"/>
    <property type="match status" value="1"/>
</dbReference>
<dbReference type="Gene3D" id="1.10.287.1150">
    <property type="entry name" value="TPP helical domain"/>
    <property type="match status" value="1"/>
</dbReference>
<dbReference type="InterPro" id="IPR001017">
    <property type="entry name" value="DH_E1"/>
</dbReference>
<keyword evidence="6" id="KW-0786">Thiamine pyrophosphate</keyword>
<feature type="region of interest" description="Disordered" evidence="7">
    <location>
        <begin position="54"/>
        <end position="74"/>
    </location>
</feature>
<dbReference type="InterPro" id="IPR029061">
    <property type="entry name" value="THDP-binding"/>
</dbReference>
<dbReference type="Gene3D" id="3.40.50.12470">
    <property type="match status" value="1"/>
</dbReference>
<dbReference type="Pfam" id="PF00676">
    <property type="entry name" value="E1_dh"/>
    <property type="match status" value="1"/>
</dbReference>
<feature type="compositionally biased region" description="Basic and acidic residues" evidence="7">
    <location>
        <begin position="529"/>
        <end position="553"/>
    </location>
</feature>
<dbReference type="Pfam" id="PF16870">
    <property type="entry name" value="OxoGdeHyase_C"/>
    <property type="match status" value="1"/>
</dbReference>
<dbReference type="SUPFAM" id="SSF52518">
    <property type="entry name" value="Thiamin diphosphate-binding fold (THDP-binding)"/>
    <property type="match status" value="2"/>
</dbReference>
<organism evidence="9 10">
    <name type="scientific">Phycisphaera mikurensis (strain NBRC 102666 / KCTC 22515 / FYK2301M01)</name>
    <dbReference type="NCBI Taxonomy" id="1142394"/>
    <lineage>
        <taxon>Bacteria</taxon>
        <taxon>Pseudomonadati</taxon>
        <taxon>Planctomycetota</taxon>
        <taxon>Phycisphaerae</taxon>
        <taxon>Phycisphaerales</taxon>
        <taxon>Phycisphaeraceae</taxon>
        <taxon>Phycisphaera</taxon>
    </lineage>
</organism>
<evidence type="ECO:0000256" key="3">
    <source>
        <dbReference type="ARBA" id="ARBA00006936"/>
    </source>
</evidence>
<reference evidence="9 10" key="1">
    <citation type="submission" date="2012-02" db="EMBL/GenBank/DDBJ databases">
        <title>Complete genome sequence of Phycisphaera mikurensis NBRC 102666.</title>
        <authorList>
            <person name="Ankai A."/>
            <person name="Hosoyama A."/>
            <person name="Terui Y."/>
            <person name="Sekine M."/>
            <person name="Fukai R."/>
            <person name="Kato Y."/>
            <person name="Nakamura S."/>
            <person name="Yamada-Narita S."/>
            <person name="Kawakoshi A."/>
            <person name="Fukunaga Y."/>
            <person name="Yamazaki S."/>
            <person name="Fujita N."/>
        </authorList>
    </citation>
    <scope>NUCLEOTIDE SEQUENCE [LARGE SCALE GENOMIC DNA]</scope>
    <source>
        <strain evidence="10">NBRC 102666 / KCTC 22515 / FYK2301M01</strain>
    </source>
</reference>
<protein>
    <recommendedName>
        <fullName evidence="4">oxoglutarate dehydrogenase (succinyl-transferring)</fullName>
        <ecNumber evidence="4">1.2.4.2</ecNumber>
    </recommendedName>
</protein>
<dbReference type="InterPro" id="IPR032106">
    <property type="entry name" value="2-oxogl_dehyd_N"/>
</dbReference>
<dbReference type="CDD" id="cd02016">
    <property type="entry name" value="TPP_E1_OGDC_like"/>
    <property type="match status" value="1"/>
</dbReference>
<comment type="cofactor">
    <cofactor evidence="1">
        <name>thiamine diphosphate</name>
        <dbReference type="ChEBI" id="CHEBI:58937"/>
    </cofactor>
</comment>
<dbReference type="HOGENOM" id="CLU_004709_1_0_0"/>
<dbReference type="AlphaFoldDB" id="I0IB60"/>
<keyword evidence="5 9" id="KW-0560">Oxidoreductase</keyword>
<dbReference type="GO" id="GO:0045252">
    <property type="term" value="C:oxoglutarate dehydrogenase complex"/>
    <property type="evidence" value="ECO:0007669"/>
    <property type="project" value="TreeGrafter"/>
</dbReference>
<evidence type="ECO:0000313" key="10">
    <source>
        <dbReference type="Proteomes" id="UP000007881"/>
    </source>
</evidence>
<name>I0IB60_PHYMF</name>
<dbReference type="InterPro" id="IPR031717">
    <property type="entry name" value="ODO-1/KGD_C"/>
</dbReference>
<dbReference type="RefSeq" id="WP_014435718.1">
    <property type="nucleotide sequence ID" value="NC_017080.1"/>
</dbReference>
<evidence type="ECO:0000256" key="7">
    <source>
        <dbReference type="SAM" id="MobiDB-lite"/>
    </source>
</evidence>
<dbReference type="STRING" id="1142394.PSMK_03390"/>
<dbReference type="GO" id="GO:0004591">
    <property type="term" value="F:oxoglutarate dehydrogenase (succinyl-transferring) activity"/>
    <property type="evidence" value="ECO:0007669"/>
    <property type="project" value="UniProtKB-EC"/>
</dbReference>
<dbReference type="NCBIfam" id="NF008907">
    <property type="entry name" value="PRK12270.1"/>
    <property type="match status" value="1"/>
</dbReference>
<evidence type="ECO:0000256" key="1">
    <source>
        <dbReference type="ARBA" id="ARBA00001964"/>
    </source>
</evidence>
<dbReference type="KEGG" id="phm:PSMK_03390"/>
<dbReference type="NCBIfam" id="TIGR00239">
    <property type="entry name" value="2oxo_dh_E1"/>
    <property type="match status" value="1"/>
</dbReference>
<evidence type="ECO:0000256" key="2">
    <source>
        <dbReference type="ARBA" id="ARBA00003906"/>
    </source>
</evidence>
<sequence length="1023" mass="114485">MPSPSAANLAYVEGLYADWLEDPASVDLSWVETFEQWEGVLGGRGAVEPEADRRSLYGGAGRPEVGGHAAPPVINGYNGRAEPLPPVASADEAEAVALQHRVDMLVRNHRVRGHIAASLDPLAEPSELPEELKASFYGFTDADMSRAFVLSDGGIRGDGQTMTLRSIIEHVRATYCGDVAAQFMHIDNLQVRQWLQAHMESTENQVKLTKKEQVRILTRLTDATLFEEFIQKKFIGAKSFSLEGGETLIPLLDLTLEHAGADGIQEIVIGMAHRGRLNVLRNILEKPAAQIFREFQDVNPEKYMGGGDVKYHLGHSGNWKTRGGKKIHLSLCFNPSHLEYVNTVALGRMRAKQDRSGLHSRGERGFVTLIHGDAAFAGEGIVQETLNLSQLPGYHTGGTLHVIINNQIGFTTVARDARSGRYCTDIAKMLQIPIFHVNGEKPEAVAAVVKLAMDFRMKFKRDVVIDMYCYRRRGHNEGDEPSYTQPLAYAKIDRRPPVRETYLESLMEIGGVTRDDADQIARRRTELLEKGLAKSKEGRSDEEPAPERPERRANPRGLWSGYVGGLEREAEDPDTGVDRDTLAALLRRQGELPAGFNLHPKLKRLLRLHEEMAEGERPLDWAAGESLALATLAVERHRIRLSGQDVQRGTFSHRHAVLHDVKTGETWTPLQHLSAEQATVELYNSPLSEAGVLGFEYGFSLDYPCGLTVWEAQFGDFVNCAQPIIDQFITSAEDKWKRLSGLVMLLPHGFEGQGPEHSSARLERFLNQCAEDNVQVCNCTTPAQLFHLLRRQVKRRLRKPLIVMTPKSLLRHPRCVSSLDELAEGRFRRVLRDHTAEGAALDGPDPNREKPDRILLCSGKIYYELLEQREKLGRQEVPILRLEQLYPFPVKELTEVLEPYGDDLPVVWVQEEPRNMGAWQFLKGGYGYRLLHRWDMTRVARVPSASPATGSRAAHQIEQARLLDDAFGDEVLHRFSTDTRYNTAAREHLTRNEASGEHPAITDGELQDEAENLVKAQSDMAGS</sequence>
<dbReference type="Pfam" id="PF02779">
    <property type="entry name" value="Transket_pyr"/>
    <property type="match status" value="1"/>
</dbReference>
<evidence type="ECO:0000256" key="6">
    <source>
        <dbReference type="ARBA" id="ARBA00023052"/>
    </source>
</evidence>
<feature type="region of interest" description="Disordered" evidence="7">
    <location>
        <begin position="529"/>
        <end position="559"/>
    </location>
</feature>
<dbReference type="InterPro" id="IPR042179">
    <property type="entry name" value="KGD_C_sf"/>
</dbReference>
<evidence type="ECO:0000313" key="9">
    <source>
        <dbReference type="EMBL" id="BAM02498.1"/>
    </source>
</evidence>
<dbReference type="GO" id="GO:0006099">
    <property type="term" value="P:tricarboxylic acid cycle"/>
    <property type="evidence" value="ECO:0007669"/>
    <property type="project" value="TreeGrafter"/>
</dbReference>
<evidence type="ECO:0000256" key="5">
    <source>
        <dbReference type="ARBA" id="ARBA00023002"/>
    </source>
</evidence>
<dbReference type="GO" id="GO:0005829">
    <property type="term" value="C:cytosol"/>
    <property type="evidence" value="ECO:0007669"/>
    <property type="project" value="TreeGrafter"/>
</dbReference>
<gene>
    <name evidence="9" type="primary">sucA</name>
    <name evidence="9" type="ordered locus">PSMK_03390</name>
</gene>
<dbReference type="Pfam" id="PF16078">
    <property type="entry name" value="2-oxogl_dehyd_N"/>
    <property type="match status" value="1"/>
</dbReference>
<dbReference type="EMBL" id="AP012338">
    <property type="protein sequence ID" value="BAM02498.1"/>
    <property type="molecule type" value="Genomic_DNA"/>
</dbReference>
<dbReference type="PIRSF" id="PIRSF000157">
    <property type="entry name" value="Oxoglu_dh_E1"/>
    <property type="match status" value="1"/>
</dbReference>
<dbReference type="Gene3D" id="3.40.50.11610">
    <property type="entry name" value="Multifunctional 2-oxoglutarate metabolism enzyme, C-terminal domain"/>
    <property type="match status" value="1"/>
</dbReference>
<comment type="similarity">
    <text evidence="3">Belongs to the alpha-ketoglutarate dehydrogenase family.</text>
</comment>
<feature type="domain" description="Transketolase-like pyrimidine-binding" evidence="8">
    <location>
        <begin position="619"/>
        <end position="812"/>
    </location>
</feature>
<dbReference type="GO" id="GO:0030976">
    <property type="term" value="F:thiamine pyrophosphate binding"/>
    <property type="evidence" value="ECO:0007669"/>
    <property type="project" value="InterPro"/>
</dbReference>
<keyword evidence="10" id="KW-1185">Reference proteome</keyword>
<dbReference type="PANTHER" id="PTHR23152:SF4">
    <property type="entry name" value="2-OXOADIPATE DEHYDROGENASE COMPLEX COMPONENT E1"/>
    <property type="match status" value="1"/>
</dbReference>
<dbReference type="InterPro" id="IPR005475">
    <property type="entry name" value="Transketolase-like_Pyr-bd"/>
</dbReference>
<dbReference type="Proteomes" id="UP000007881">
    <property type="component" value="Chromosome"/>
</dbReference>
<dbReference type="PATRIC" id="fig|1142394.8.peg.347"/>
<proteinExistence type="inferred from homology"/>
<dbReference type="OrthoDB" id="9759785at2"/>
<dbReference type="EC" id="1.2.4.2" evidence="4"/>
<dbReference type="Gene3D" id="3.40.50.970">
    <property type="match status" value="1"/>
</dbReference>
<dbReference type="SMART" id="SM00861">
    <property type="entry name" value="Transket_pyr"/>
    <property type="match status" value="1"/>
</dbReference>
<evidence type="ECO:0000259" key="8">
    <source>
        <dbReference type="SMART" id="SM00861"/>
    </source>
</evidence>
<comment type="function">
    <text evidence="2">E1 component of the 2-oxoglutarate dehydrogenase (OGDH) complex which catalyzes the decarboxylation of 2-oxoglutarate, the first step in the conversion of 2-oxoglutarate to succinyl-CoA and CO(2).</text>
</comment>
<dbReference type="InterPro" id="IPR011603">
    <property type="entry name" value="2oxoglutarate_DH_E1"/>
</dbReference>